<protein>
    <submittedName>
        <fullName evidence="2">Uncharacterized protein</fullName>
    </submittedName>
</protein>
<reference evidence="2" key="1">
    <citation type="journal article" date="2022" name="bioRxiv">
        <title>Sequencing and chromosome-scale assembly of the giantPleurodeles waltlgenome.</title>
        <authorList>
            <person name="Brown T."/>
            <person name="Elewa A."/>
            <person name="Iarovenko S."/>
            <person name="Subramanian E."/>
            <person name="Araus A.J."/>
            <person name="Petzold A."/>
            <person name="Susuki M."/>
            <person name="Suzuki K.-i.T."/>
            <person name="Hayashi T."/>
            <person name="Toyoda A."/>
            <person name="Oliveira C."/>
            <person name="Osipova E."/>
            <person name="Leigh N.D."/>
            <person name="Simon A."/>
            <person name="Yun M.H."/>
        </authorList>
    </citation>
    <scope>NUCLEOTIDE SEQUENCE</scope>
    <source>
        <strain evidence="2">20211129_DDA</strain>
        <tissue evidence="2">Liver</tissue>
    </source>
</reference>
<keyword evidence="3" id="KW-1185">Reference proteome</keyword>
<feature type="compositionally biased region" description="Basic and acidic residues" evidence="1">
    <location>
        <begin position="1"/>
        <end position="17"/>
    </location>
</feature>
<organism evidence="2 3">
    <name type="scientific">Pleurodeles waltl</name>
    <name type="common">Iberian ribbed newt</name>
    <dbReference type="NCBI Taxonomy" id="8319"/>
    <lineage>
        <taxon>Eukaryota</taxon>
        <taxon>Metazoa</taxon>
        <taxon>Chordata</taxon>
        <taxon>Craniata</taxon>
        <taxon>Vertebrata</taxon>
        <taxon>Euteleostomi</taxon>
        <taxon>Amphibia</taxon>
        <taxon>Batrachia</taxon>
        <taxon>Caudata</taxon>
        <taxon>Salamandroidea</taxon>
        <taxon>Salamandridae</taxon>
        <taxon>Pleurodelinae</taxon>
        <taxon>Pleurodeles</taxon>
    </lineage>
</organism>
<dbReference type="EMBL" id="JANPWB010000002">
    <property type="protein sequence ID" value="KAJ1207675.1"/>
    <property type="molecule type" value="Genomic_DNA"/>
</dbReference>
<comment type="caution">
    <text evidence="2">The sequence shown here is derived from an EMBL/GenBank/DDBJ whole genome shotgun (WGS) entry which is preliminary data.</text>
</comment>
<dbReference type="Proteomes" id="UP001066276">
    <property type="component" value="Chromosome 1_2"/>
</dbReference>
<evidence type="ECO:0000313" key="2">
    <source>
        <dbReference type="EMBL" id="KAJ1207675.1"/>
    </source>
</evidence>
<sequence length="121" mass="13209">MSCKLERVSRTSRETNKAKTNRAASIVETLWAGARGGLAGDGSRDLAWTLGAGEERAAPEAVRRASRATTKRDASSTSTTTGQYGWTWANLQRETTYRVVGAKWKDKSALSNALSHRPEPR</sequence>
<name>A0AAV7W5U1_PLEWA</name>
<proteinExistence type="predicted"/>
<evidence type="ECO:0000313" key="3">
    <source>
        <dbReference type="Proteomes" id="UP001066276"/>
    </source>
</evidence>
<dbReference type="AlphaFoldDB" id="A0AAV7W5U1"/>
<feature type="region of interest" description="Disordered" evidence="1">
    <location>
        <begin position="55"/>
        <end position="82"/>
    </location>
</feature>
<evidence type="ECO:0000256" key="1">
    <source>
        <dbReference type="SAM" id="MobiDB-lite"/>
    </source>
</evidence>
<feature type="region of interest" description="Disordered" evidence="1">
    <location>
        <begin position="1"/>
        <end position="21"/>
    </location>
</feature>
<accession>A0AAV7W5U1</accession>
<gene>
    <name evidence="2" type="ORF">NDU88_003065</name>
</gene>